<evidence type="ECO:0000256" key="8">
    <source>
        <dbReference type="ARBA" id="ARBA00023136"/>
    </source>
</evidence>
<dbReference type="Gene3D" id="3.40.50.300">
    <property type="entry name" value="P-loop containing nucleotide triphosphate hydrolases"/>
    <property type="match status" value="1"/>
</dbReference>
<dbReference type="GO" id="GO:0008559">
    <property type="term" value="F:ABC-type xenobiotic transporter activity"/>
    <property type="evidence" value="ECO:0007669"/>
    <property type="project" value="UniProtKB-EC"/>
</dbReference>
<keyword evidence="6 12" id="KW-0067">ATP-binding</keyword>
<proteinExistence type="inferred from homology"/>
<comment type="subcellular location">
    <subcellularLocation>
        <location evidence="1">Cell membrane</location>
        <topology evidence="1">Peripheral membrane protein</topology>
        <orientation evidence="1">Cytoplasmic side</orientation>
    </subcellularLocation>
</comment>
<keyword evidence="4" id="KW-1003">Cell membrane</keyword>
<dbReference type="GO" id="GO:0005524">
    <property type="term" value="F:ATP binding"/>
    <property type="evidence" value="ECO:0007669"/>
    <property type="project" value="UniProtKB-KW"/>
</dbReference>
<evidence type="ECO:0000256" key="6">
    <source>
        <dbReference type="ARBA" id="ARBA00022840"/>
    </source>
</evidence>
<keyword evidence="3" id="KW-0813">Transport</keyword>
<dbReference type="PANTHER" id="PTHR42711">
    <property type="entry name" value="ABC TRANSPORTER ATP-BINDING PROTEIN"/>
    <property type="match status" value="1"/>
</dbReference>
<organism evidence="12 13">
    <name type="scientific">Streptacidiphilus jiangxiensis</name>
    <dbReference type="NCBI Taxonomy" id="235985"/>
    <lineage>
        <taxon>Bacteria</taxon>
        <taxon>Bacillati</taxon>
        <taxon>Actinomycetota</taxon>
        <taxon>Actinomycetes</taxon>
        <taxon>Kitasatosporales</taxon>
        <taxon>Streptomycetaceae</taxon>
        <taxon>Streptacidiphilus</taxon>
    </lineage>
</organism>
<sequence length="316" mass="33915">MTRAGTTEDVVIRVCGLRMRYGPFEAVRGVDLEVRRGEIFAFLGPNGAGKTTTVEILEGYRRRTAGEVSVLGEDPQRAGPAWRARIGVVLQESQPERDLTVAECVRLYAGYYPAPRPVGEVLELVGLAEQADSTATRLSGGQRRRLDVALSLVGDPELLFLDEPTTGFDPSARRAAWDMIAGLRSLGVTVFLTTHFMDEAEHLADRVTVIADGLIVAEGTPETIGGRERAAAEIRFSLPPGTALADLPAPVLAALADGEGDGARLLLRADRPLTVLGPLAGWAESLGHDLLDLEVRRPSLEDVYLALTANEREAAA</sequence>
<keyword evidence="13" id="KW-1185">Reference proteome</keyword>
<dbReference type="FunFam" id="3.40.50.300:FF:000589">
    <property type="entry name" value="ABC transporter, ATP-binding subunit"/>
    <property type="match status" value="1"/>
</dbReference>
<keyword evidence="8" id="KW-0472">Membrane</keyword>
<evidence type="ECO:0000256" key="3">
    <source>
        <dbReference type="ARBA" id="ARBA00022448"/>
    </source>
</evidence>
<evidence type="ECO:0000256" key="5">
    <source>
        <dbReference type="ARBA" id="ARBA00022741"/>
    </source>
</evidence>
<evidence type="ECO:0000256" key="9">
    <source>
        <dbReference type="ARBA" id="ARBA00023251"/>
    </source>
</evidence>
<feature type="domain" description="ABC transporter" evidence="11">
    <location>
        <begin position="12"/>
        <end position="237"/>
    </location>
</feature>
<dbReference type="SMART" id="SM00382">
    <property type="entry name" value="AAA"/>
    <property type="match status" value="1"/>
</dbReference>
<evidence type="ECO:0000256" key="1">
    <source>
        <dbReference type="ARBA" id="ARBA00004413"/>
    </source>
</evidence>
<dbReference type="eggNOG" id="COG1131">
    <property type="taxonomic scope" value="Bacteria"/>
</dbReference>
<dbReference type="InterPro" id="IPR017871">
    <property type="entry name" value="ABC_transporter-like_CS"/>
</dbReference>
<dbReference type="PANTHER" id="PTHR42711:SF5">
    <property type="entry name" value="ABC TRANSPORTER ATP-BINDING PROTEIN NATA"/>
    <property type="match status" value="1"/>
</dbReference>
<keyword evidence="5" id="KW-0547">Nucleotide-binding</keyword>
<protein>
    <recommendedName>
        <fullName evidence="2">ABC-type xenobiotic transporter</fullName>
        <ecNumber evidence="2">7.6.2.2</ecNumber>
    </recommendedName>
</protein>
<dbReference type="Proteomes" id="UP000183015">
    <property type="component" value="Unassembled WGS sequence"/>
</dbReference>
<dbReference type="PROSITE" id="PS50893">
    <property type="entry name" value="ABC_TRANSPORTER_2"/>
    <property type="match status" value="1"/>
</dbReference>
<dbReference type="InterPro" id="IPR003593">
    <property type="entry name" value="AAA+_ATPase"/>
</dbReference>
<evidence type="ECO:0000259" key="11">
    <source>
        <dbReference type="PROSITE" id="PS50893"/>
    </source>
</evidence>
<dbReference type="AlphaFoldDB" id="A0A1H7L3L9"/>
<gene>
    <name evidence="12" type="ORF">SAMN05414137_104326</name>
</gene>
<dbReference type="EMBL" id="FOAZ01000004">
    <property type="protein sequence ID" value="SEK93591.1"/>
    <property type="molecule type" value="Genomic_DNA"/>
</dbReference>
<dbReference type="Pfam" id="PF00005">
    <property type="entry name" value="ABC_tran"/>
    <property type="match status" value="1"/>
</dbReference>
<dbReference type="RefSeq" id="WP_042441568.1">
    <property type="nucleotide sequence ID" value="NZ_BBPN01000001.1"/>
</dbReference>
<dbReference type="PROSITE" id="PS00211">
    <property type="entry name" value="ABC_TRANSPORTER_1"/>
    <property type="match status" value="1"/>
</dbReference>
<dbReference type="EC" id="7.6.2.2" evidence="2"/>
<evidence type="ECO:0000256" key="7">
    <source>
        <dbReference type="ARBA" id="ARBA00022967"/>
    </source>
</evidence>
<dbReference type="InterPro" id="IPR050763">
    <property type="entry name" value="ABC_transporter_ATP-binding"/>
</dbReference>
<accession>A0A1H7L3L9</accession>
<dbReference type="STRING" id="235985.SAMN05414137_104326"/>
<evidence type="ECO:0000256" key="4">
    <source>
        <dbReference type="ARBA" id="ARBA00022475"/>
    </source>
</evidence>
<evidence type="ECO:0000313" key="13">
    <source>
        <dbReference type="Proteomes" id="UP000183015"/>
    </source>
</evidence>
<dbReference type="InterPro" id="IPR003439">
    <property type="entry name" value="ABC_transporter-like_ATP-bd"/>
</dbReference>
<evidence type="ECO:0000256" key="10">
    <source>
        <dbReference type="ARBA" id="ARBA00049985"/>
    </source>
</evidence>
<dbReference type="GO" id="GO:0016887">
    <property type="term" value="F:ATP hydrolysis activity"/>
    <property type="evidence" value="ECO:0007669"/>
    <property type="project" value="InterPro"/>
</dbReference>
<evidence type="ECO:0000313" key="12">
    <source>
        <dbReference type="EMBL" id="SEK93591.1"/>
    </source>
</evidence>
<reference evidence="13" key="1">
    <citation type="submission" date="2016-10" db="EMBL/GenBank/DDBJ databases">
        <authorList>
            <person name="Varghese N."/>
        </authorList>
    </citation>
    <scope>NUCLEOTIDE SEQUENCE [LARGE SCALE GENOMIC DNA]</scope>
    <source>
        <strain evidence="13">DSM 45096 / BCRC 16803 / CGMCC 4.1857 / CIP 109030 / JCM 12277 / KCTC 19219 / NBRC 100920 / 33214</strain>
    </source>
</reference>
<comment type="similarity">
    <text evidence="10">Belongs to the ABC transporter superfamily. Drug exporter-1 (DrugE1) (TC 3.A.1.105) family.</text>
</comment>
<dbReference type="SUPFAM" id="SSF52540">
    <property type="entry name" value="P-loop containing nucleoside triphosphate hydrolases"/>
    <property type="match status" value="1"/>
</dbReference>
<dbReference type="InterPro" id="IPR027417">
    <property type="entry name" value="P-loop_NTPase"/>
</dbReference>
<evidence type="ECO:0000256" key="2">
    <source>
        <dbReference type="ARBA" id="ARBA00012191"/>
    </source>
</evidence>
<name>A0A1H7L3L9_STRJI</name>
<dbReference type="GO" id="GO:0005886">
    <property type="term" value="C:plasma membrane"/>
    <property type="evidence" value="ECO:0007669"/>
    <property type="project" value="UniProtKB-SubCell"/>
</dbReference>
<keyword evidence="9" id="KW-0046">Antibiotic resistance</keyword>
<dbReference type="GO" id="GO:0046677">
    <property type="term" value="P:response to antibiotic"/>
    <property type="evidence" value="ECO:0007669"/>
    <property type="project" value="UniProtKB-KW"/>
</dbReference>
<keyword evidence="7" id="KW-1278">Translocase</keyword>